<proteinExistence type="predicted"/>
<dbReference type="Pfam" id="PF12848">
    <property type="entry name" value="ABC_tran_Xtn"/>
    <property type="match status" value="1"/>
</dbReference>
<dbReference type="EMBL" id="UAWT01000033">
    <property type="protein sequence ID" value="SQC70929.1"/>
    <property type="molecule type" value="Genomic_DNA"/>
</dbReference>
<dbReference type="InterPro" id="IPR027417">
    <property type="entry name" value="P-loop_NTPase"/>
</dbReference>
<evidence type="ECO:0000256" key="1">
    <source>
        <dbReference type="ARBA" id="ARBA00022741"/>
    </source>
</evidence>
<keyword evidence="1" id="KW-0547">Nucleotide-binding</keyword>
<evidence type="ECO:0000256" key="2">
    <source>
        <dbReference type="ARBA" id="ARBA00022840"/>
    </source>
</evidence>
<dbReference type="GO" id="GO:0005524">
    <property type="term" value="F:ATP binding"/>
    <property type="evidence" value="ECO:0007669"/>
    <property type="project" value="UniProtKB-KW"/>
</dbReference>
<dbReference type="SMART" id="SM00382">
    <property type="entry name" value="AAA"/>
    <property type="match status" value="1"/>
</dbReference>
<dbReference type="InterPro" id="IPR032781">
    <property type="entry name" value="ABC_tran_Xtn"/>
</dbReference>
<gene>
    <name evidence="4" type="ORF">NCTC13940_02193</name>
</gene>
<feature type="domain" description="ABC transporter" evidence="3">
    <location>
        <begin position="4"/>
        <end position="175"/>
    </location>
</feature>
<evidence type="ECO:0000313" key="5">
    <source>
        <dbReference type="Proteomes" id="UP000250257"/>
    </source>
</evidence>
<evidence type="ECO:0000313" key="4">
    <source>
        <dbReference type="EMBL" id="SQC70929.1"/>
    </source>
</evidence>
<dbReference type="GO" id="GO:0016887">
    <property type="term" value="F:ATP hydrolysis activity"/>
    <property type="evidence" value="ECO:0007669"/>
    <property type="project" value="InterPro"/>
</dbReference>
<protein>
    <submittedName>
        <fullName evidence="4">Uncharacterized ABC transporter ATP-binding protein HI_1252</fullName>
    </submittedName>
</protein>
<dbReference type="InterPro" id="IPR003593">
    <property type="entry name" value="AAA+_ATPase"/>
</dbReference>
<evidence type="ECO:0000259" key="3">
    <source>
        <dbReference type="PROSITE" id="PS50893"/>
    </source>
</evidence>
<dbReference type="Proteomes" id="UP000250257">
    <property type="component" value="Unassembled WGS sequence"/>
</dbReference>
<name>A0A2X3JCV5_9LIST</name>
<sequence length="243" mass="27742">MFTLEVKDLKKEIGARTLFEISHLTAKRGDKIGIVGRNGTGKTTLLEILAGVSEQDAGEVLRDGTTGYIRQINPQDERLSGGEKTRKLIQEVLRTRPQLIFADEPTSNLDADSAAHLKRDFKKFSGTIFVISHDRDFLDAVCSEIWELEGEEITRYKGNYSHYRLQKDNEREAQQKAYSENMAEKKRLESAISYRKDMAGSMDAKQENYLRKASQEKKLRMAECLRVGNKKANIKRLKLPKND</sequence>
<dbReference type="PANTHER" id="PTHR42855:SF2">
    <property type="entry name" value="DRUG RESISTANCE ABC TRANSPORTER,ATP-BINDING PROTEIN"/>
    <property type="match status" value="1"/>
</dbReference>
<dbReference type="SUPFAM" id="SSF52540">
    <property type="entry name" value="P-loop containing nucleoside triphosphate hydrolases"/>
    <property type="match status" value="1"/>
</dbReference>
<dbReference type="Pfam" id="PF00005">
    <property type="entry name" value="ABC_tran"/>
    <property type="match status" value="1"/>
</dbReference>
<keyword evidence="2 4" id="KW-0067">ATP-binding</keyword>
<organism evidence="4 5">
    <name type="scientific">Listeria fleischmannii subsp. fleischmannii</name>
    <dbReference type="NCBI Taxonomy" id="1671902"/>
    <lineage>
        <taxon>Bacteria</taxon>
        <taxon>Bacillati</taxon>
        <taxon>Bacillota</taxon>
        <taxon>Bacilli</taxon>
        <taxon>Bacillales</taxon>
        <taxon>Listeriaceae</taxon>
        <taxon>Listeria</taxon>
    </lineage>
</organism>
<dbReference type="Gene3D" id="3.40.50.300">
    <property type="entry name" value="P-loop containing nucleotide triphosphate hydrolases"/>
    <property type="match status" value="2"/>
</dbReference>
<dbReference type="RefSeq" id="WP_258404585.1">
    <property type="nucleotide sequence ID" value="NZ_UAWT01000033.1"/>
</dbReference>
<dbReference type="InterPro" id="IPR003439">
    <property type="entry name" value="ABC_transporter-like_ATP-bd"/>
</dbReference>
<dbReference type="PANTHER" id="PTHR42855">
    <property type="entry name" value="ABC TRANSPORTER ATP-BINDING SUBUNIT"/>
    <property type="match status" value="1"/>
</dbReference>
<dbReference type="PROSITE" id="PS50893">
    <property type="entry name" value="ABC_TRANSPORTER_2"/>
    <property type="match status" value="1"/>
</dbReference>
<reference evidence="4 5" key="1">
    <citation type="submission" date="2018-06" db="EMBL/GenBank/DDBJ databases">
        <authorList>
            <consortium name="Pathogen Informatics"/>
            <person name="Doyle S."/>
        </authorList>
    </citation>
    <scope>NUCLEOTIDE SEQUENCE [LARGE SCALE GENOMIC DNA]</scope>
    <source>
        <strain evidence="4 5">NCTC13940</strain>
    </source>
</reference>
<dbReference type="CDD" id="cd03221">
    <property type="entry name" value="ABCF_EF-3"/>
    <property type="match status" value="1"/>
</dbReference>
<dbReference type="AlphaFoldDB" id="A0A2X3JCV5"/>
<accession>A0A2X3JCV5</accession>
<dbReference type="InterPro" id="IPR051309">
    <property type="entry name" value="ABCF_ATPase"/>
</dbReference>